<gene>
    <name evidence="2" type="ORF">GCM10007874_58460</name>
</gene>
<name>A0ABQ6CR37_9HYPH</name>
<evidence type="ECO:0000256" key="1">
    <source>
        <dbReference type="SAM" id="MobiDB-lite"/>
    </source>
</evidence>
<dbReference type="Proteomes" id="UP001156882">
    <property type="component" value="Unassembled WGS sequence"/>
</dbReference>
<sequence>MHAAFAGRTAAPEAKPSISAAAMDDLQPIIALPLRFATIPRFEPLSSRKSTEHRMNVMRNAVLRQKSAGNRWERGRPYDTQVSVGRSALETIRLWEKQDIQVGQNHHHPLLRQHRFKSGRDVRAPRDHALGLTGPLRAAKAEA</sequence>
<evidence type="ECO:0000313" key="3">
    <source>
        <dbReference type="Proteomes" id="UP001156882"/>
    </source>
</evidence>
<dbReference type="EMBL" id="BSPC01000066">
    <property type="protein sequence ID" value="GLS22826.1"/>
    <property type="molecule type" value="Genomic_DNA"/>
</dbReference>
<protein>
    <submittedName>
        <fullName evidence="2">Uncharacterized protein</fullName>
    </submittedName>
</protein>
<feature type="compositionally biased region" description="Basic and acidic residues" evidence="1">
    <location>
        <begin position="118"/>
        <end position="129"/>
    </location>
</feature>
<reference evidence="3" key="1">
    <citation type="journal article" date="2019" name="Int. J. Syst. Evol. Microbiol.">
        <title>The Global Catalogue of Microorganisms (GCM) 10K type strain sequencing project: providing services to taxonomists for standard genome sequencing and annotation.</title>
        <authorList>
            <consortium name="The Broad Institute Genomics Platform"/>
            <consortium name="The Broad Institute Genome Sequencing Center for Infectious Disease"/>
            <person name="Wu L."/>
            <person name="Ma J."/>
        </authorList>
    </citation>
    <scope>NUCLEOTIDE SEQUENCE [LARGE SCALE GENOMIC DNA]</scope>
    <source>
        <strain evidence="3">NBRC 101365</strain>
    </source>
</reference>
<organism evidence="2 3">
    <name type="scientific">Labrys miyagiensis</name>
    <dbReference type="NCBI Taxonomy" id="346912"/>
    <lineage>
        <taxon>Bacteria</taxon>
        <taxon>Pseudomonadati</taxon>
        <taxon>Pseudomonadota</taxon>
        <taxon>Alphaproteobacteria</taxon>
        <taxon>Hyphomicrobiales</taxon>
        <taxon>Xanthobacteraceae</taxon>
        <taxon>Labrys</taxon>
    </lineage>
</organism>
<feature type="region of interest" description="Disordered" evidence="1">
    <location>
        <begin position="117"/>
        <end position="143"/>
    </location>
</feature>
<comment type="caution">
    <text evidence="2">The sequence shown here is derived from an EMBL/GenBank/DDBJ whole genome shotgun (WGS) entry which is preliminary data.</text>
</comment>
<accession>A0ABQ6CR37</accession>
<proteinExistence type="predicted"/>
<evidence type="ECO:0000313" key="2">
    <source>
        <dbReference type="EMBL" id="GLS22826.1"/>
    </source>
</evidence>
<keyword evidence="3" id="KW-1185">Reference proteome</keyword>